<dbReference type="InterPro" id="IPR052017">
    <property type="entry name" value="TSUP"/>
</dbReference>
<dbReference type="InterPro" id="IPR036259">
    <property type="entry name" value="MFS_trans_sf"/>
</dbReference>
<keyword evidence="10" id="KW-1185">Reference proteome</keyword>
<protein>
    <submittedName>
        <fullName evidence="9">Uncharacterized protein</fullName>
    </submittedName>
</protein>
<keyword evidence="5 8" id="KW-1133">Transmembrane helix</keyword>
<evidence type="ECO:0000256" key="1">
    <source>
        <dbReference type="ARBA" id="ARBA00004651"/>
    </source>
</evidence>
<keyword evidence="6 8" id="KW-0472">Membrane</keyword>
<dbReference type="GO" id="GO:0005886">
    <property type="term" value="C:plasma membrane"/>
    <property type="evidence" value="ECO:0007669"/>
    <property type="project" value="UniProtKB-SubCell"/>
</dbReference>
<keyword evidence="2" id="KW-0813">Transport</keyword>
<feature type="transmembrane region" description="Helical" evidence="8">
    <location>
        <begin position="351"/>
        <end position="373"/>
    </location>
</feature>
<dbReference type="SUPFAM" id="SSF103473">
    <property type="entry name" value="MFS general substrate transporter"/>
    <property type="match status" value="1"/>
</dbReference>
<evidence type="ECO:0000256" key="6">
    <source>
        <dbReference type="ARBA" id="ARBA00023136"/>
    </source>
</evidence>
<keyword evidence="3" id="KW-1003">Cell membrane</keyword>
<feature type="transmembrane region" description="Helical" evidence="8">
    <location>
        <begin position="843"/>
        <end position="862"/>
    </location>
</feature>
<evidence type="ECO:0000256" key="7">
    <source>
        <dbReference type="SAM" id="MobiDB-lite"/>
    </source>
</evidence>
<comment type="subcellular location">
    <subcellularLocation>
        <location evidence="1">Cell membrane</location>
        <topology evidence="1">Multi-pass membrane protein</topology>
    </subcellularLocation>
</comment>
<evidence type="ECO:0000313" key="9">
    <source>
        <dbReference type="EMBL" id="KAF4659278.1"/>
    </source>
</evidence>
<evidence type="ECO:0000256" key="3">
    <source>
        <dbReference type="ARBA" id="ARBA00022475"/>
    </source>
</evidence>
<dbReference type="EMBL" id="JAAPAO010000459">
    <property type="protein sequence ID" value="KAF4659278.1"/>
    <property type="molecule type" value="Genomic_DNA"/>
</dbReference>
<dbReference type="Proteomes" id="UP000591131">
    <property type="component" value="Unassembled WGS sequence"/>
</dbReference>
<feature type="transmembrane region" description="Helical" evidence="8">
    <location>
        <begin position="34"/>
        <end position="52"/>
    </location>
</feature>
<comment type="caution">
    <text evidence="9">The sequence shown here is derived from an EMBL/GenBank/DDBJ whole genome shotgun (WGS) entry which is preliminary data.</text>
</comment>
<feature type="transmembrane region" description="Helical" evidence="8">
    <location>
        <begin position="116"/>
        <end position="136"/>
    </location>
</feature>
<dbReference type="InterPro" id="IPR002781">
    <property type="entry name" value="TM_pro_TauE-like"/>
</dbReference>
<dbReference type="AlphaFoldDB" id="A0A7J6LJ40"/>
<dbReference type="PANTHER" id="PTHR30269">
    <property type="entry name" value="TRANSMEMBRANE PROTEIN YFCA"/>
    <property type="match status" value="1"/>
</dbReference>
<feature type="compositionally biased region" description="Basic residues" evidence="7">
    <location>
        <begin position="544"/>
        <end position="560"/>
    </location>
</feature>
<feature type="transmembrane region" description="Helical" evidence="8">
    <location>
        <begin position="148"/>
        <end position="178"/>
    </location>
</feature>
<feature type="region of interest" description="Disordered" evidence="7">
    <location>
        <begin position="427"/>
        <end position="566"/>
    </location>
</feature>
<feature type="transmembrane region" description="Helical" evidence="8">
    <location>
        <begin position="674"/>
        <end position="692"/>
    </location>
</feature>
<feature type="transmembrane region" description="Helical" evidence="8">
    <location>
        <begin position="309"/>
        <end position="339"/>
    </location>
</feature>
<gene>
    <name evidence="9" type="ORF">FOL47_007635</name>
</gene>
<evidence type="ECO:0000256" key="5">
    <source>
        <dbReference type="ARBA" id="ARBA00022989"/>
    </source>
</evidence>
<feature type="transmembrane region" description="Helical" evidence="8">
    <location>
        <begin position="724"/>
        <end position="742"/>
    </location>
</feature>
<accession>A0A7J6LJ40</accession>
<feature type="transmembrane region" description="Helical" evidence="8">
    <location>
        <begin position="754"/>
        <end position="778"/>
    </location>
</feature>
<feature type="transmembrane region" description="Helical" evidence="8">
    <location>
        <begin position="790"/>
        <end position="812"/>
    </location>
</feature>
<feature type="transmembrane region" description="Helical" evidence="8">
    <location>
        <begin position="636"/>
        <end position="662"/>
    </location>
</feature>
<reference evidence="9 10" key="1">
    <citation type="submission" date="2020-04" db="EMBL/GenBank/DDBJ databases">
        <title>Perkinsus chesapeaki whole genome sequence.</title>
        <authorList>
            <person name="Bogema D.R."/>
        </authorList>
    </citation>
    <scope>NUCLEOTIDE SEQUENCE [LARGE SCALE GENOMIC DNA]</scope>
    <source>
        <strain evidence="9">ATCC PRA-425</strain>
    </source>
</reference>
<name>A0A7J6LJ40_PERCH</name>
<feature type="compositionally biased region" description="Acidic residues" evidence="7">
    <location>
        <begin position="481"/>
        <end position="492"/>
    </location>
</feature>
<evidence type="ECO:0000256" key="2">
    <source>
        <dbReference type="ARBA" id="ARBA00022448"/>
    </source>
</evidence>
<dbReference type="PANTHER" id="PTHR30269:SF37">
    <property type="entry name" value="MEMBRANE TRANSPORTER PROTEIN"/>
    <property type="match status" value="1"/>
</dbReference>
<evidence type="ECO:0000256" key="4">
    <source>
        <dbReference type="ARBA" id="ARBA00022692"/>
    </source>
</evidence>
<feature type="compositionally biased region" description="Low complexity" evidence="7">
    <location>
        <begin position="438"/>
        <end position="480"/>
    </location>
</feature>
<feature type="transmembrane region" description="Helical" evidence="8">
    <location>
        <begin position="229"/>
        <end position="249"/>
    </location>
</feature>
<sequence>MPRNSTVWIRAISTAGRKGGRLNLVWSILIKVPLLRSILGAILSALAFWQIYGEIKRHVKSDGSIGGPPNMIFVLLTNPDPLSWRSTAAALNVVVHVFTRLPVLLAGSLLDNIDLWTVLALNLGAVCGLVLGNRISRYVSPSLFRASIDVFLLISSFMMTPMYIFIPILAVAVILMFIGLSWTKCLLGFVVPHEYCDGSVVTGAVHVAVLSPIMAAIQFIKLWRTADLWLTIYLTIPAIVFSIPSTMLLDTWKHEVGLLRATLGTLLSVSSICQAAADVKEYIDRKENDSPKARQPWNLGPDGKLAPKIWASVTGAASGVMTGLFSIGGPPMMVWVLLAEPDPTTWRGTSALIFTGVTFFRRAVIFTLLASSIFMLHTVLRIISSAVCFVTTVILLARRFVSFRNDVEATEDEIALPVEVIGKPIEDSEAGRQSTINTTTPTAAAATANTFTPTTTTTTTDPTSTATTTTPSTTTTGTTAEAEEEVLADEDASSSSTQRKRAAPRAPPEDLRKPGYASDNDDYEESDDSKASSDPQILQPLKAQRNRRRHSDFSTMRRRSSGFSGGGAGSLICHQVEVSRTRGSSSLAVSEYKDAGYWQTVVSFTGLAMCILQGGYKSATTLTSGLSGSVGIAGSVIVFSCIFFTLLQLQGVLLIPMAIIALKTSPEAEWRVPLFWAMAMLPLASGFVFLMVPPVPKSDIIPGAPEPVTSPLDTLLFGLREKDMLCLIPGCITNGMVVGYVFGGFSRYLVAPILGVRTAVAAQSIFFIFNAIFSHFWGRLITTRRLGRGMAYFFATVAQLTFFITVISLHLLQTWLSSNFTPNPSGDGMLQWVQIDTPTSAEYWTIVGLILLLAFGDSLYEFELPAKIQARFAPTRYHLVAISNYKAYQSFGYFIQFTIDLILGDEQLNSFYRGGMVHPSLILISVGCFD</sequence>
<proteinExistence type="predicted"/>
<organism evidence="9 10">
    <name type="scientific">Perkinsus chesapeaki</name>
    <name type="common">Clam parasite</name>
    <name type="synonym">Perkinsus andrewsi</name>
    <dbReference type="NCBI Taxonomy" id="330153"/>
    <lineage>
        <taxon>Eukaryota</taxon>
        <taxon>Sar</taxon>
        <taxon>Alveolata</taxon>
        <taxon>Perkinsozoa</taxon>
        <taxon>Perkinsea</taxon>
        <taxon>Perkinsida</taxon>
        <taxon>Perkinsidae</taxon>
        <taxon>Perkinsus</taxon>
    </lineage>
</organism>
<keyword evidence="4 8" id="KW-0812">Transmembrane</keyword>
<feature type="transmembrane region" description="Helical" evidence="8">
    <location>
        <begin position="379"/>
        <end position="397"/>
    </location>
</feature>
<evidence type="ECO:0000256" key="8">
    <source>
        <dbReference type="SAM" id="Phobius"/>
    </source>
</evidence>
<dbReference type="Pfam" id="PF01925">
    <property type="entry name" value="TauE"/>
    <property type="match status" value="1"/>
</dbReference>
<feature type="transmembrane region" description="Helical" evidence="8">
    <location>
        <begin position="198"/>
        <end position="217"/>
    </location>
</feature>
<evidence type="ECO:0000313" key="10">
    <source>
        <dbReference type="Proteomes" id="UP000591131"/>
    </source>
</evidence>
<dbReference type="OrthoDB" id="10415527at2759"/>